<reference evidence="5 6" key="1">
    <citation type="submission" date="2017-04" db="EMBL/GenBank/DDBJ databases">
        <authorList>
            <person name="Afonso C.L."/>
            <person name="Miller P.J."/>
            <person name="Scott M.A."/>
            <person name="Spackman E."/>
            <person name="Goraichik I."/>
            <person name="Dimitrov K.M."/>
            <person name="Suarez D.L."/>
            <person name="Swayne D.E."/>
        </authorList>
    </citation>
    <scope>NUCLEOTIDE SEQUENCE [LARGE SCALE GENOMIC DNA]</scope>
    <source>
        <strain evidence="5 6">DSM 13146</strain>
    </source>
</reference>
<dbReference type="AlphaFoldDB" id="A0A1W1XGQ5"/>
<gene>
    <name evidence="5" type="ORF">SAMN02746041_01604</name>
</gene>
<evidence type="ECO:0000256" key="3">
    <source>
        <dbReference type="ARBA" id="ARBA00023163"/>
    </source>
</evidence>
<dbReference type="Pfam" id="PF01022">
    <property type="entry name" value="HTH_5"/>
    <property type="match status" value="1"/>
</dbReference>
<dbReference type="PRINTS" id="PR00778">
    <property type="entry name" value="HTHARSR"/>
</dbReference>
<keyword evidence="3" id="KW-0804">Transcription</keyword>
<dbReference type="SUPFAM" id="SSF46785">
    <property type="entry name" value="Winged helix' DNA-binding domain"/>
    <property type="match status" value="1"/>
</dbReference>
<dbReference type="InterPro" id="IPR051011">
    <property type="entry name" value="Metal_resp_trans_reg"/>
</dbReference>
<keyword evidence="1" id="KW-0805">Transcription regulation</keyword>
<feature type="domain" description="HTH arsR-type" evidence="4">
    <location>
        <begin position="24"/>
        <end position="117"/>
    </location>
</feature>
<accession>A0A1W1XGQ5</accession>
<evidence type="ECO:0000259" key="4">
    <source>
        <dbReference type="PROSITE" id="PS50987"/>
    </source>
</evidence>
<evidence type="ECO:0000256" key="1">
    <source>
        <dbReference type="ARBA" id="ARBA00023015"/>
    </source>
</evidence>
<keyword evidence="6" id="KW-1185">Reference proteome</keyword>
<evidence type="ECO:0000256" key="2">
    <source>
        <dbReference type="ARBA" id="ARBA00023125"/>
    </source>
</evidence>
<dbReference type="EMBL" id="FWXF01000007">
    <property type="protein sequence ID" value="SMC22962.1"/>
    <property type="molecule type" value="Genomic_DNA"/>
</dbReference>
<sequence>MDPETCAVLCIHPDKVEAARSAMVSEETAGRLAELFKVLADPTRVRILSALQQGELCVCDLAAATAVSQSAVSHQLRLLRVARLVKVRREGKMAFYSLDDDHVRRLFREGLDHVAEQ</sequence>
<dbReference type="CDD" id="cd00090">
    <property type="entry name" value="HTH_ARSR"/>
    <property type="match status" value="1"/>
</dbReference>
<dbReference type="InterPro" id="IPR036388">
    <property type="entry name" value="WH-like_DNA-bd_sf"/>
</dbReference>
<dbReference type="InterPro" id="IPR018334">
    <property type="entry name" value="ArsR_HTH"/>
</dbReference>
<dbReference type="PROSITE" id="PS00846">
    <property type="entry name" value="HTH_ARSR_1"/>
    <property type="match status" value="1"/>
</dbReference>
<dbReference type="OrthoDB" id="9810923at2"/>
<dbReference type="STRING" id="1121390.SAMN02746041_01604"/>
<dbReference type="PANTHER" id="PTHR43132:SF6">
    <property type="entry name" value="HTH-TYPE TRANSCRIPTIONAL REPRESSOR CZRA"/>
    <property type="match status" value="1"/>
</dbReference>
<protein>
    <submittedName>
        <fullName evidence="5">Transcriptional regulator, ArsR family</fullName>
    </submittedName>
</protein>
<dbReference type="InterPro" id="IPR036390">
    <property type="entry name" value="WH_DNA-bd_sf"/>
</dbReference>
<dbReference type="Proteomes" id="UP000192783">
    <property type="component" value="Unassembled WGS sequence"/>
</dbReference>
<evidence type="ECO:0000313" key="6">
    <source>
        <dbReference type="Proteomes" id="UP000192783"/>
    </source>
</evidence>
<dbReference type="PANTHER" id="PTHR43132">
    <property type="entry name" value="ARSENICAL RESISTANCE OPERON REPRESSOR ARSR-RELATED"/>
    <property type="match status" value="1"/>
</dbReference>
<dbReference type="RefSeq" id="WP_139796547.1">
    <property type="nucleotide sequence ID" value="NZ_FWXF01000007.1"/>
</dbReference>
<dbReference type="SMART" id="SM00418">
    <property type="entry name" value="HTH_ARSR"/>
    <property type="match status" value="1"/>
</dbReference>
<dbReference type="PROSITE" id="PS50987">
    <property type="entry name" value="HTH_ARSR_2"/>
    <property type="match status" value="1"/>
</dbReference>
<evidence type="ECO:0000313" key="5">
    <source>
        <dbReference type="EMBL" id="SMC22962.1"/>
    </source>
</evidence>
<proteinExistence type="predicted"/>
<dbReference type="InterPro" id="IPR001845">
    <property type="entry name" value="HTH_ArsR_DNA-bd_dom"/>
</dbReference>
<keyword evidence="2" id="KW-0238">DNA-binding</keyword>
<dbReference type="InterPro" id="IPR011991">
    <property type="entry name" value="ArsR-like_HTH"/>
</dbReference>
<name>A0A1W1XGQ5_9BACT</name>
<dbReference type="NCBIfam" id="NF033788">
    <property type="entry name" value="HTH_metalloreg"/>
    <property type="match status" value="1"/>
</dbReference>
<dbReference type="GO" id="GO:0003700">
    <property type="term" value="F:DNA-binding transcription factor activity"/>
    <property type="evidence" value="ECO:0007669"/>
    <property type="project" value="InterPro"/>
</dbReference>
<organism evidence="5 6">
    <name type="scientific">Desulfacinum hydrothermale DSM 13146</name>
    <dbReference type="NCBI Taxonomy" id="1121390"/>
    <lineage>
        <taxon>Bacteria</taxon>
        <taxon>Pseudomonadati</taxon>
        <taxon>Thermodesulfobacteriota</taxon>
        <taxon>Syntrophobacteria</taxon>
        <taxon>Syntrophobacterales</taxon>
        <taxon>Syntrophobacteraceae</taxon>
        <taxon>Desulfacinum</taxon>
    </lineage>
</organism>
<dbReference type="Gene3D" id="1.10.10.10">
    <property type="entry name" value="Winged helix-like DNA-binding domain superfamily/Winged helix DNA-binding domain"/>
    <property type="match status" value="1"/>
</dbReference>
<dbReference type="GO" id="GO:0003677">
    <property type="term" value="F:DNA binding"/>
    <property type="evidence" value="ECO:0007669"/>
    <property type="project" value="UniProtKB-KW"/>
</dbReference>